<keyword evidence="4 7" id="KW-0813">Transport</keyword>
<evidence type="ECO:0000256" key="7">
    <source>
        <dbReference type="PIRNR" id="PIRNR003107"/>
    </source>
</evidence>
<dbReference type="InterPro" id="IPR026022">
    <property type="entry name" value="PhoU_dom"/>
</dbReference>
<dbReference type="SUPFAM" id="SSF109755">
    <property type="entry name" value="PhoU-like"/>
    <property type="match status" value="1"/>
</dbReference>
<keyword evidence="6 7" id="KW-0592">Phosphate transport</keyword>
<evidence type="ECO:0000256" key="2">
    <source>
        <dbReference type="ARBA" id="ARBA00008107"/>
    </source>
</evidence>
<dbReference type="GO" id="GO:0045936">
    <property type="term" value="P:negative regulation of phosphate metabolic process"/>
    <property type="evidence" value="ECO:0007669"/>
    <property type="project" value="InterPro"/>
</dbReference>
<proteinExistence type="inferred from homology"/>
<dbReference type="PATRIC" id="fig|1423776.4.peg.145"/>
<evidence type="ECO:0000313" key="10">
    <source>
        <dbReference type="Proteomes" id="UP000051160"/>
    </source>
</evidence>
<evidence type="ECO:0000256" key="4">
    <source>
        <dbReference type="ARBA" id="ARBA00022448"/>
    </source>
</evidence>
<feature type="domain" description="PhoU" evidence="8">
    <location>
        <begin position="17"/>
        <end position="103"/>
    </location>
</feature>
<evidence type="ECO:0000259" key="8">
    <source>
        <dbReference type="Pfam" id="PF01895"/>
    </source>
</evidence>
<name>A0A0R1LTD8_9LACO</name>
<gene>
    <name evidence="9" type="ORF">FD04_GL000147</name>
</gene>
<dbReference type="AlphaFoldDB" id="A0A0R1LTD8"/>
<keyword evidence="5 7" id="KW-0963">Cytoplasm</keyword>
<dbReference type="Proteomes" id="UP000051160">
    <property type="component" value="Unassembled WGS sequence"/>
</dbReference>
<comment type="caution">
    <text evidence="9">The sequence shown here is derived from an EMBL/GenBank/DDBJ whole genome shotgun (WGS) entry which is preliminary data.</text>
</comment>
<protein>
    <recommendedName>
        <fullName evidence="7">Phosphate-specific transport system accessory protein PhoU</fullName>
    </recommendedName>
</protein>
<dbReference type="EMBL" id="AZEE01000025">
    <property type="protein sequence ID" value="KRK98998.1"/>
    <property type="molecule type" value="Genomic_DNA"/>
</dbReference>
<dbReference type="PANTHER" id="PTHR42930">
    <property type="entry name" value="PHOSPHATE-SPECIFIC TRANSPORT SYSTEM ACCESSORY PROTEIN PHOU"/>
    <property type="match status" value="1"/>
</dbReference>
<evidence type="ECO:0000313" key="9">
    <source>
        <dbReference type="EMBL" id="KRK98998.1"/>
    </source>
</evidence>
<dbReference type="STRING" id="1423776.FD04_GL000147"/>
<sequence>MKNIFSEELKKLFSDFTDMGTAVSGQIAQATQSYIDHDKAAAQSLVTHDQSINGNEVDLEKQALTLMTLQQPVADDFRAVVSILKASADLERIGDHATSIASETIRVKGSHRNQSVEVKIASLSQQIRDMLTTALTAFNANDATQAEKIAKQDQSVDDQFDEIRNTVTVAMQQDPEVAAAGASYLLVTKLLERIGDRIVNLAEELVYNQTGEIIELNQSRIRPDGD</sequence>
<evidence type="ECO:0000256" key="5">
    <source>
        <dbReference type="ARBA" id="ARBA00022490"/>
    </source>
</evidence>
<dbReference type="Pfam" id="PF01895">
    <property type="entry name" value="PhoU"/>
    <property type="match status" value="2"/>
</dbReference>
<comment type="function">
    <text evidence="7">Plays a role in the regulation of phosphate uptake.</text>
</comment>
<dbReference type="OrthoDB" id="9814256at2"/>
<dbReference type="GO" id="GO:0030643">
    <property type="term" value="P:intracellular phosphate ion homeostasis"/>
    <property type="evidence" value="ECO:0007669"/>
    <property type="project" value="InterPro"/>
</dbReference>
<dbReference type="PIRSF" id="PIRSF003107">
    <property type="entry name" value="PhoU"/>
    <property type="match status" value="1"/>
</dbReference>
<dbReference type="GO" id="GO:0005737">
    <property type="term" value="C:cytoplasm"/>
    <property type="evidence" value="ECO:0007669"/>
    <property type="project" value="UniProtKB-SubCell"/>
</dbReference>
<evidence type="ECO:0000256" key="6">
    <source>
        <dbReference type="ARBA" id="ARBA00022592"/>
    </source>
</evidence>
<dbReference type="NCBIfam" id="TIGR02135">
    <property type="entry name" value="phoU_full"/>
    <property type="match status" value="1"/>
</dbReference>
<evidence type="ECO:0000256" key="1">
    <source>
        <dbReference type="ARBA" id="ARBA00004496"/>
    </source>
</evidence>
<dbReference type="PANTHER" id="PTHR42930:SF3">
    <property type="entry name" value="PHOSPHATE-SPECIFIC TRANSPORT SYSTEM ACCESSORY PROTEIN PHOU"/>
    <property type="match status" value="1"/>
</dbReference>
<organism evidence="9 10">
    <name type="scientific">Secundilactobacillus odoratitofui DSM 19909 = JCM 15043</name>
    <dbReference type="NCBI Taxonomy" id="1423776"/>
    <lineage>
        <taxon>Bacteria</taxon>
        <taxon>Bacillati</taxon>
        <taxon>Bacillota</taxon>
        <taxon>Bacilli</taxon>
        <taxon>Lactobacillales</taxon>
        <taxon>Lactobacillaceae</taxon>
        <taxon>Secundilactobacillus</taxon>
    </lineage>
</organism>
<dbReference type="RefSeq" id="WP_056946692.1">
    <property type="nucleotide sequence ID" value="NZ_AZEE01000025.1"/>
</dbReference>
<comment type="similarity">
    <text evidence="2 7">Belongs to the PhoU family.</text>
</comment>
<feature type="domain" description="PhoU" evidence="8">
    <location>
        <begin position="121"/>
        <end position="204"/>
    </location>
</feature>
<dbReference type="GO" id="GO:0006817">
    <property type="term" value="P:phosphate ion transport"/>
    <property type="evidence" value="ECO:0007669"/>
    <property type="project" value="UniProtKB-KW"/>
</dbReference>
<keyword evidence="10" id="KW-1185">Reference proteome</keyword>
<dbReference type="Gene3D" id="1.20.58.220">
    <property type="entry name" value="Phosphate transport system protein phou homolog 2, domain 2"/>
    <property type="match status" value="1"/>
</dbReference>
<dbReference type="InterPro" id="IPR028366">
    <property type="entry name" value="PhoU"/>
</dbReference>
<reference evidence="9 10" key="1">
    <citation type="journal article" date="2015" name="Genome Announc.">
        <title>Expanding the biotechnology potential of lactobacilli through comparative genomics of 213 strains and associated genera.</title>
        <authorList>
            <person name="Sun Z."/>
            <person name="Harris H.M."/>
            <person name="McCann A."/>
            <person name="Guo C."/>
            <person name="Argimon S."/>
            <person name="Zhang W."/>
            <person name="Yang X."/>
            <person name="Jeffery I.B."/>
            <person name="Cooney J.C."/>
            <person name="Kagawa T.F."/>
            <person name="Liu W."/>
            <person name="Song Y."/>
            <person name="Salvetti E."/>
            <person name="Wrobel A."/>
            <person name="Rasinkangas P."/>
            <person name="Parkhill J."/>
            <person name="Rea M.C."/>
            <person name="O'Sullivan O."/>
            <person name="Ritari J."/>
            <person name="Douillard F.P."/>
            <person name="Paul Ross R."/>
            <person name="Yang R."/>
            <person name="Briner A.E."/>
            <person name="Felis G.E."/>
            <person name="de Vos W.M."/>
            <person name="Barrangou R."/>
            <person name="Klaenhammer T.R."/>
            <person name="Caufield P.W."/>
            <person name="Cui Y."/>
            <person name="Zhang H."/>
            <person name="O'Toole P.W."/>
        </authorList>
    </citation>
    <scope>NUCLEOTIDE SEQUENCE [LARGE SCALE GENOMIC DNA]</scope>
    <source>
        <strain evidence="9 10">DSM 19909</strain>
    </source>
</reference>
<accession>A0A0R1LTD8</accession>
<evidence type="ECO:0000256" key="3">
    <source>
        <dbReference type="ARBA" id="ARBA00011738"/>
    </source>
</evidence>
<dbReference type="FunFam" id="1.20.58.220:FF:000004">
    <property type="entry name" value="Phosphate-specific transport system accessory protein PhoU"/>
    <property type="match status" value="1"/>
</dbReference>
<comment type="subcellular location">
    <subcellularLocation>
        <location evidence="1 7">Cytoplasm</location>
    </subcellularLocation>
</comment>
<comment type="subunit">
    <text evidence="3 7">Homodimer.</text>
</comment>
<dbReference type="InterPro" id="IPR038078">
    <property type="entry name" value="PhoU-like_sf"/>
</dbReference>